<dbReference type="RefSeq" id="WP_342388887.1">
    <property type="nucleotide sequence ID" value="NZ_CP138333.2"/>
</dbReference>
<dbReference type="PROSITE" id="PS51257">
    <property type="entry name" value="PROKAR_LIPOPROTEIN"/>
    <property type="match status" value="1"/>
</dbReference>
<evidence type="ECO:0000256" key="1">
    <source>
        <dbReference type="SAM" id="MobiDB-lite"/>
    </source>
</evidence>
<name>A0ABZ3CLV9_9STAP</name>
<dbReference type="EMBL" id="CP138333">
    <property type="protein sequence ID" value="WZX30368.1"/>
    <property type="molecule type" value="Genomic_DNA"/>
</dbReference>
<keyword evidence="3" id="KW-1185">Reference proteome</keyword>
<accession>A0ABZ3CLV9</accession>
<protein>
    <submittedName>
        <fullName evidence="2">Uncharacterized protein</fullName>
    </submittedName>
</protein>
<sequence>MKKIFSIMLMAVFIAGCGGTDNGAEDDLSSTEDKPTETTTEDDMEESTDEPDAD</sequence>
<dbReference type="Proteomes" id="UP001455384">
    <property type="component" value="Chromosome"/>
</dbReference>
<organism evidence="2 3">
    <name type="scientific">Salinicoccus bachuensis</name>
    <dbReference type="NCBI Taxonomy" id="3136731"/>
    <lineage>
        <taxon>Bacteria</taxon>
        <taxon>Bacillati</taxon>
        <taxon>Bacillota</taxon>
        <taxon>Bacilli</taxon>
        <taxon>Bacillales</taxon>
        <taxon>Staphylococcaceae</taxon>
        <taxon>Salinicoccus</taxon>
    </lineage>
</organism>
<reference evidence="3" key="1">
    <citation type="submission" date="2023-10" db="EMBL/GenBank/DDBJ databases">
        <title>Genome analysis and identification of Salinococcus sp. Bachu38 nov., a PGPR from the rhizosphere of Tamarix.</title>
        <authorList>
            <person name="Liang Z."/>
            <person name="Zhang X."/>
            <person name="Jia J."/>
            <person name="Chen X."/>
            <person name="Wang Y."/>
            <person name="Wang Q."/>
            <person name="Wang R."/>
        </authorList>
    </citation>
    <scope>NUCLEOTIDE SEQUENCE [LARGE SCALE GENOMIC DNA]</scope>
    <source>
        <strain evidence="3">Bachu38</strain>
    </source>
</reference>
<evidence type="ECO:0000313" key="2">
    <source>
        <dbReference type="EMBL" id="WZX30368.1"/>
    </source>
</evidence>
<evidence type="ECO:0000313" key="3">
    <source>
        <dbReference type="Proteomes" id="UP001455384"/>
    </source>
</evidence>
<gene>
    <name evidence="2" type="ORF">RQP18_04045</name>
</gene>
<feature type="compositionally biased region" description="Acidic residues" evidence="1">
    <location>
        <begin position="39"/>
        <end position="54"/>
    </location>
</feature>
<proteinExistence type="predicted"/>
<feature type="region of interest" description="Disordered" evidence="1">
    <location>
        <begin position="17"/>
        <end position="54"/>
    </location>
</feature>